<sequence length="69" mass="7056">MRHADCPSLVRTAGGHPVAPSGLRQSDFGCRAAGGPASDAASPARRGTGVAARRRTAPQKRNGPSPSHR</sequence>
<reference evidence="2 3" key="1">
    <citation type="submission" date="2018-03" db="EMBL/GenBank/DDBJ databases">
        <title>Bioinformatic expansion and discovery of thiopeptide antibiotics.</title>
        <authorList>
            <person name="Schwalen C.J."/>
            <person name="Hudson G.A."/>
            <person name="Mitchell D.A."/>
        </authorList>
    </citation>
    <scope>NUCLEOTIDE SEQUENCE [LARGE SCALE GENOMIC DNA]</scope>
    <source>
        <strain evidence="2 3">ATCC 21389</strain>
    </source>
</reference>
<accession>A0A2V4MZN2</accession>
<gene>
    <name evidence="2" type="ORF">C7C46_32440</name>
</gene>
<name>A0A2V4MZN2_9ACTN</name>
<dbReference type="AlphaFoldDB" id="A0A2V4MZN2"/>
<dbReference type="Proteomes" id="UP000248039">
    <property type="component" value="Unassembled WGS sequence"/>
</dbReference>
<proteinExistence type="predicted"/>
<dbReference type="EMBL" id="PYBW01000201">
    <property type="protein sequence ID" value="PYC65621.1"/>
    <property type="molecule type" value="Genomic_DNA"/>
</dbReference>
<feature type="compositionally biased region" description="Low complexity" evidence="1">
    <location>
        <begin position="31"/>
        <end position="51"/>
    </location>
</feature>
<comment type="caution">
    <text evidence="2">The sequence shown here is derived from an EMBL/GenBank/DDBJ whole genome shotgun (WGS) entry which is preliminary data.</text>
</comment>
<organism evidence="2 3">
    <name type="scientific">Streptomyces tateyamensis</name>
    <dbReference type="NCBI Taxonomy" id="565073"/>
    <lineage>
        <taxon>Bacteria</taxon>
        <taxon>Bacillati</taxon>
        <taxon>Actinomycetota</taxon>
        <taxon>Actinomycetes</taxon>
        <taxon>Kitasatosporales</taxon>
        <taxon>Streptomycetaceae</taxon>
        <taxon>Streptomyces</taxon>
    </lineage>
</organism>
<evidence type="ECO:0000313" key="2">
    <source>
        <dbReference type="EMBL" id="PYC65621.1"/>
    </source>
</evidence>
<feature type="region of interest" description="Disordered" evidence="1">
    <location>
        <begin position="1"/>
        <end position="69"/>
    </location>
</feature>
<evidence type="ECO:0000313" key="3">
    <source>
        <dbReference type="Proteomes" id="UP000248039"/>
    </source>
</evidence>
<keyword evidence="3" id="KW-1185">Reference proteome</keyword>
<evidence type="ECO:0000256" key="1">
    <source>
        <dbReference type="SAM" id="MobiDB-lite"/>
    </source>
</evidence>
<protein>
    <submittedName>
        <fullName evidence="2">Uncharacterized protein</fullName>
    </submittedName>
</protein>